<dbReference type="Proteomes" id="UP000317990">
    <property type="component" value="Unassembled WGS sequence"/>
</dbReference>
<feature type="domain" description="LysM" evidence="3">
    <location>
        <begin position="75"/>
        <end position="119"/>
    </location>
</feature>
<dbReference type="CDD" id="cd00118">
    <property type="entry name" value="LysM"/>
    <property type="match status" value="2"/>
</dbReference>
<gene>
    <name evidence="4" type="ORF">ERJ67_00275</name>
</gene>
<comment type="caution">
    <text evidence="4">The sequence shown here is derived from an EMBL/GenBank/DDBJ whole genome shotgun (WGS) entry which is preliminary data.</text>
</comment>
<dbReference type="PROSITE" id="PS51257">
    <property type="entry name" value="PROKAR_LIPOPROTEIN"/>
    <property type="match status" value="1"/>
</dbReference>
<evidence type="ECO:0000313" key="5">
    <source>
        <dbReference type="Proteomes" id="UP000317990"/>
    </source>
</evidence>
<sequence>MLSLTRVLTLGLLSLAIAACTPPTGLEQGEETPTESEQVGAEDVGVSDISAPIALPPAALPEGTEQPAAEREDALVYVVQPGDTLSEISFRCSVVYQRILDANPGIEPRNLSPGQEVRLPGVSECPPGPDSAPIPLLPPLPPVALPEGTEQPAAEREDALIYVVQPGDTLGEISFRCSVIYQRILDANPGIEPRSLSPGQEVRLPGVSECPGPGSRP</sequence>
<proteinExistence type="predicted"/>
<reference evidence="4 5" key="1">
    <citation type="journal article" date="2019" name="mSystems">
        <title>Life at home and on the roam: Genomic adaptions reflect the dual lifestyle of an intracellular, facultative symbiont.</title>
        <authorList>
            <person name="Burgsdorf I."/>
        </authorList>
    </citation>
    <scope>NUCLEOTIDE SEQUENCE [LARGE SCALE GENOMIC DNA]</scope>
    <source>
        <strain evidence="4">277cV</strain>
    </source>
</reference>
<dbReference type="EMBL" id="SRMO01000001">
    <property type="protein sequence ID" value="TGG96827.1"/>
    <property type="molecule type" value="Genomic_DNA"/>
</dbReference>
<dbReference type="PANTHER" id="PTHR33734">
    <property type="entry name" value="LYSM DOMAIN-CONTAINING GPI-ANCHORED PROTEIN 2"/>
    <property type="match status" value="1"/>
</dbReference>
<dbReference type="SUPFAM" id="SSF54106">
    <property type="entry name" value="LysM domain"/>
    <property type="match status" value="2"/>
</dbReference>
<evidence type="ECO:0000259" key="3">
    <source>
        <dbReference type="PROSITE" id="PS51782"/>
    </source>
</evidence>
<feature type="domain" description="LysM" evidence="3">
    <location>
        <begin position="160"/>
        <end position="204"/>
    </location>
</feature>
<dbReference type="Pfam" id="PF01476">
    <property type="entry name" value="LysM"/>
    <property type="match status" value="2"/>
</dbReference>
<organism evidence="4 5">
    <name type="scientific">Aphanocapsa feldmannii 277cV</name>
    <dbReference type="NCBI Taxonomy" id="2507553"/>
    <lineage>
        <taxon>Bacteria</taxon>
        <taxon>Bacillati</taxon>
        <taxon>Cyanobacteriota</taxon>
        <taxon>Cyanophyceae</taxon>
        <taxon>Oscillatoriophycideae</taxon>
        <taxon>Chroococcales</taxon>
        <taxon>Microcystaceae</taxon>
        <taxon>Aphanocapsa</taxon>
    </lineage>
</organism>
<dbReference type="AlphaFoldDB" id="A0A524RS01"/>
<feature type="chain" id="PRO_5021853492" evidence="2">
    <location>
        <begin position="19"/>
        <end position="217"/>
    </location>
</feature>
<evidence type="ECO:0000256" key="1">
    <source>
        <dbReference type="SAM" id="MobiDB-lite"/>
    </source>
</evidence>
<dbReference type="InterPro" id="IPR036779">
    <property type="entry name" value="LysM_dom_sf"/>
</dbReference>
<accession>A0A524RS01</accession>
<protein>
    <submittedName>
        <fullName evidence="4">LysM domain-containing protein</fullName>
    </submittedName>
</protein>
<dbReference type="GO" id="GO:0008932">
    <property type="term" value="F:lytic endotransglycosylase activity"/>
    <property type="evidence" value="ECO:0007669"/>
    <property type="project" value="TreeGrafter"/>
</dbReference>
<dbReference type="Gene3D" id="3.10.350.10">
    <property type="entry name" value="LysM domain"/>
    <property type="match status" value="2"/>
</dbReference>
<evidence type="ECO:0000313" key="4">
    <source>
        <dbReference type="EMBL" id="TGG96827.1"/>
    </source>
</evidence>
<dbReference type="PROSITE" id="PS51782">
    <property type="entry name" value="LYSM"/>
    <property type="match status" value="2"/>
</dbReference>
<keyword evidence="2" id="KW-0732">Signal</keyword>
<name>A0A524RS01_9CHRO</name>
<feature type="region of interest" description="Disordered" evidence="1">
    <location>
        <begin position="190"/>
        <end position="217"/>
    </location>
</feature>
<dbReference type="PANTHER" id="PTHR33734:SF22">
    <property type="entry name" value="MEMBRANE-BOUND LYTIC MUREIN TRANSGLYCOSYLASE D"/>
    <property type="match status" value="1"/>
</dbReference>
<evidence type="ECO:0000256" key="2">
    <source>
        <dbReference type="SAM" id="SignalP"/>
    </source>
</evidence>
<dbReference type="SMART" id="SM00257">
    <property type="entry name" value="LysM"/>
    <property type="match status" value="2"/>
</dbReference>
<feature type="signal peptide" evidence="2">
    <location>
        <begin position="1"/>
        <end position="18"/>
    </location>
</feature>
<dbReference type="InterPro" id="IPR018392">
    <property type="entry name" value="LysM"/>
</dbReference>